<dbReference type="InterPro" id="IPR051163">
    <property type="entry name" value="Sodium:Solute_Symporter_SSF"/>
</dbReference>
<evidence type="ECO:0000256" key="8">
    <source>
        <dbReference type="ARBA" id="ARBA00023065"/>
    </source>
</evidence>
<evidence type="ECO:0000256" key="4">
    <source>
        <dbReference type="ARBA" id="ARBA00022475"/>
    </source>
</evidence>
<keyword evidence="7" id="KW-0915">Sodium</keyword>
<feature type="transmembrane region" description="Helical" evidence="12">
    <location>
        <begin position="43"/>
        <end position="64"/>
    </location>
</feature>
<feature type="transmembrane region" description="Helical" evidence="12">
    <location>
        <begin position="70"/>
        <end position="98"/>
    </location>
</feature>
<keyword evidence="9 12" id="KW-0472">Membrane</keyword>
<keyword evidence="5 12" id="KW-0812">Transmembrane</keyword>
<keyword evidence="3" id="KW-0813">Transport</keyword>
<dbReference type="AlphaFoldDB" id="A0AA51N4C0"/>
<dbReference type="GO" id="GO:0015293">
    <property type="term" value="F:symporter activity"/>
    <property type="evidence" value="ECO:0007669"/>
    <property type="project" value="TreeGrafter"/>
</dbReference>
<dbReference type="EMBL" id="CP129970">
    <property type="protein sequence ID" value="WMN06027.1"/>
    <property type="molecule type" value="Genomic_DNA"/>
</dbReference>
<dbReference type="PANTHER" id="PTHR42985:SF47">
    <property type="entry name" value="INTEGRAL MEMBRANE TRANSPORT PROTEIN"/>
    <property type="match status" value="1"/>
</dbReference>
<evidence type="ECO:0000256" key="7">
    <source>
        <dbReference type="ARBA" id="ARBA00023053"/>
    </source>
</evidence>
<feature type="transmembrane region" description="Helical" evidence="12">
    <location>
        <begin position="428"/>
        <end position="444"/>
    </location>
</feature>
<feature type="transmembrane region" description="Helical" evidence="12">
    <location>
        <begin position="396"/>
        <end position="416"/>
    </location>
</feature>
<dbReference type="GO" id="GO:0006814">
    <property type="term" value="P:sodium ion transport"/>
    <property type="evidence" value="ECO:0007669"/>
    <property type="project" value="UniProtKB-KW"/>
</dbReference>
<feature type="transmembrane region" description="Helical" evidence="12">
    <location>
        <begin position="456"/>
        <end position="475"/>
    </location>
</feature>
<feature type="transmembrane region" description="Helical" evidence="12">
    <location>
        <begin position="271"/>
        <end position="295"/>
    </location>
</feature>
<comment type="similarity">
    <text evidence="2 11">Belongs to the sodium:solute symporter (SSF) (TC 2.A.21) family.</text>
</comment>
<feature type="transmembrane region" description="Helical" evidence="12">
    <location>
        <begin position="152"/>
        <end position="170"/>
    </location>
</feature>
<keyword evidence="4" id="KW-1003">Cell membrane</keyword>
<dbReference type="Pfam" id="PF00474">
    <property type="entry name" value="SSF"/>
    <property type="match status" value="1"/>
</dbReference>
<dbReference type="GO" id="GO:0005886">
    <property type="term" value="C:plasma membrane"/>
    <property type="evidence" value="ECO:0007669"/>
    <property type="project" value="UniProtKB-SubCell"/>
</dbReference>
<dbReference type="Proteomes" id="UP001244443">
    <property type="component" value="Chromosome"/>
</dbReference>
<accession>A0AA51N4C0</accession>
<feature type="transmembrane region" description="Helical" evidence="12">
    <location>
        <begin position="315"/>
        <end position="336"/>
    </location>
</feature>
<evidence type="ECO:0000256" key="10">
    <source>
        <dbReference type="ARBA" id="ARBA00023201"/>
    </source>
</evidence>
<evidence type="ECO:0000256" key="9">
    <source>
        <dbReference type="ARBA" id="ARBA00023136"/>
    </source>
</evidence>
<evidence type="ECO:0000256" key="3">
    <source>
        <dbReference type="ARBA" id="ARBA00022448"/>
    </source>
</evidence>
<keyword evidence="8" id="KW-0406">Ion transport</keyword>
<dbReference type="PANTHER" id="PTHR42985">
    <property type="entry name" value="SODIUM-COUPLED MONOCARBOXYLATE TRANSPORTER"/>
    <property type="match status" value="1"/>
</dbReference>
<feature type="transmembrane region" description="Helical" evidence="12">
    <location>
        <begin position="6"/>
        <end position="23"/>
    </location>
</feature>
<evidence type="ECO:0000256" key="11">
    <source>
        <dbReference type="RuleBase" id="RU362091"/>
    </source>
</evidence>
<gene>
    <name evidence="13" type="ORF">QYS48_01300</name>
</gene>
<comment type="subcellular location">
    <subcellularLocation>
        <location evidence="1">Cell membrane</location>
        <topology evidence="1">Multi-pass membrane protein</topology>
    </subcellularLocation>
</comment>
<keyword evidence="10" id="KW-0739">Sodium transport</keyword>
<reference evidence="13" key="1">
    <citation type="submission" date="2023-08" db="EMBL/GenBank/DDBJ databases">
        <title>Comparative genomics and taxonomic characterization of three novel marine species of genus Marivirga.</title>
        <authorList>
            <person name="Muhammad N."/>
            <person name="Kim S.-G."/>
        </authorList>
    </citation>
    <scope>NUCLEOTIDE SEQUENCE [LARGE SCALE GENOMIC DNA]</scope>
    <source>
        <strain evidence="13">ABR2-2</strain>
    </source>
</reference>
<evidence type="ECO:0000256" key="5">
    <source>
        <dbReference type="ARBA" id="ARBA00022692"/>
    </source>
</evidence>
<feature type="transmembrane region" description="Helical" evidence="12">
    <location>
        <begin position="372"/>
        <end position="390"/>
    </location>
</feature>
<dbReference type="InterPro" id="IPR038377">
    <property type="entry name" value="Na/Glc_symporter_sf"/>
</dbReference>
<keyword evidence="14" id="KW-1185">Reference proteome</keyword>
<feature type="transmembrane region" description="Helical" evidence="12">
    <location>
        <begin position="182"/>
        <end position="199"/>
    </location>
</feature>
<keyword evidence="6 12" id="KW-1133">Transmembrane helix</keyword>
<evidence type="ECO:0000256" key="2">
    <source>
        <dbReference type="ARBA" id="ARBA00006434"/>
    </source>
</evidence>
<feature type="transmembrane region" description="Helical" evidence="12">
    <location>
        <begin position="119"/>
        <end position="146"/>
    </location>
</feature>
<dbReference type="PROSITE" id="PS50283">
    <property type="entry name" value="NA_SOLUT_SYMP_3"/>
    <property type="match status" value="1"/>
</dbReference>
<evidence type="ECO:0000313" key="14">
    <source>
        <dbReference type="Proteomes" id="UP001244443"/>
    </source>
</evidence>
<name>A0AA51N4C0_9BACT</name>
<evidence type="ECO:0000256" key="1">
    <source>
        <dbReference type="ARBA" id="ARBA00004651"/>
    </source>
</evidence>
<proteinExistence type="inferred from homology"/>
<feature type="transmembrane region" description="Helical" evidence="12">
    <location>
        <begin position="233"/>
        <end position="250"/>
    </location>
</feature>
<sequence length="486" mass="54412">MNPILVISVIAIYFLVLMGISYFTSQNNDNLTFFTANRQSPWYLVAFGMIGASLSGVTFISVPGEVGNTAFAYFQVVLGYLVGYFVIATVLLPLYYKLNLISIYTYLEQRFGFYSYKSGAFFFLLSRIVGSSFRLFLVAGVLQLAIFDAYDWPFSITVAVTIALIWLYTFRGGIKTIVWTDTLQTLFMISAVAISIYLIKDALDVSWLQLSDKISNSGYSKIFIWDWQSGQNFFKQFISGAFIAIVMTGLDQDMMQKNLTCRSLKDAQKNMFWFCVVLVIVNFMFLSMGALLYVYAAEMNISIPARTDDLYPLLALEHFPLVAGIVFLLGITAAAYSSADSALTALTTSFCVDFLGLGNNDKPISKKIRIRVHLVFSVILFLVILGFKAINDQSVITAVFVAAGYTYGPILGLFTFGLITKYSLKDKWVPLVAVLSPIISYIINLNSEAWLYGYKFGFEILVVNGLLTFLGLFLIRKKDSLQAQFN</sequence>
<evidence type="ECO:0000256" key="12">
    <source>
        <dbReference type="SAM" id="Phobius"/>
    </source>
</evidence>
<evidence type="ECO:0000313" key="13">
    <source>
        <dbReference type="EMBL" id="WMN06027.1"/>
    </source>
</evidence>
<protein>
    <submittedName>
        <fullName evidence="13">Sodium:solute symporter</fullName>
    </submittedName>
</protein>
<dbReference type="RefSeq" id="WP_308355729.1">
    <property type="nucleotide sequence ID" value="NZ_CP129970.2"/>
</dbReference>
<dbReference type="CDD" id="cd10326">
    <property type="entry name" value="SLC5sbd_NIS-like"/>
    <property type="match status" value="1"/>
</dbReference>
<dbReference type="Gene3D" id="1.20.1730.10">
    <property type="entry name" value="Sodium/glucose cotransporter"/>
    <property type="match status" value="1"/>
</dbReference>
<dbReference type="InterPro" id="IPR001734">
    <property type="entry name" value="Na/solute_symporter"/>
</dbReference>
<evidence type="ECO:0000256" key="6">
    <source>
        <dbReference type="ARBA" id="ARBA00022989"/>
    </source>
</evidence>
<organism evidence="13 14">
    <name type="scientific">Marivirga arenosa</name>
    <dbReference type="NCBI Taxonomy" id="3059076"/>
    <lineage>
        <taxon>Bacteria</taxon>
        <taxon>Pseudomonadati</taxon>
        <taxon>Bacteroidota</taxon>
        <taxon>Cytophagia</taxon>
        <taxon>Cytophagales</taxon>
        <taxon>Marivirgaceae</taxon>
        <taxon>Marivirga</taxon>
    </lineage>
</organism>